<evidence type="ECO:0000256" key="4">
    <source>
        <dbReference type="ARBA" id="ARBA00022729"/>
    </source>
</evidence>
<dbReference type="GO" id="GO:0016020">
    <property type="term" value="C:membrane"/>
    <property type="evidence" value="ECO:0007669"/>
    <property type="project" value="UniProtKB-SubCell"/>
</dbReference>
<dbReference type="InterPro" id="IPR015621">
    <property type="entry name" value="IL-1_rcpt_fam"/>
</dbReference>
<evidence type="ECO:0000256" key="9">
    <source>
        <dbReference type="ARBA" id="ARBA00023157"/>
    </source>
</evidence>
<dbReference type="PROSITE" id="PS50104">
    <property type="entry name" value="TIR"/>
    <property type="match status" value="1"/>
</dbReference>
<keyword evidence="7 13" id="KW-1133">Transmembrane helix</keyword>
<keyword evidence="9" id="KW-1015">Disulfide bond</keyword>
<organism evidence="16 17">
    <name type="scientific">Leptobrachium leishanense</name>
    <name type="common">Leishan spiny toad</name>
    <dbReference type="NCBI Taxonomy" id="445787"/>
    <lineage>
        <taxon>Eukaryota</taxon>
        <taxon>Metazoa</taxon>
        <taxon>Chordata</taxon>
        <taxon>Craniata</taxon>
        <taxon>Vertebrata</taxon>
        <taxon>Euteleostomi</taxon>
        <taxon>Amphibia</taxon>
        <taxon>Batrachia</taxon>
        <taxon>Anura</taxon>
        <taxon>Pelobatoidea</taxon>
        <taxon>Megophryidae</taxon>
        <taxon>Leptobrachium</taxon>
    </lineage>
</organism>
<name>A0A8C5MUY6_9ANUR</name>
<dbReference type="PANTHER" id="PTHR11890:SF6">
    <property type="entry name" value="INTERLEUKIN-18 RECEPTOR 1"/>
    <property type="match status" value="1"/>
</dbReference>
<evidence type="ECO:0000256" key="6">
    <source>
        <dbReference type="ARBA" id="ARBA00022801"/>
    </source>
</evidence>
<dbReference type="PANTHER" id="PTHR11890">
    <property type="entry name" value="INTERLEUKIN-1 RECEPTOR FAMILY MEMBER"/>
    <property type="match status" value="1"/>
</dbReference>
<proteinExistence type="inferred from homology"/>
<evidence type="ECO:0000256" key="11">
    <source>
        <dbReference type="ARBA" id="ARBA00023180"/>
    </source>
</evidence>
<evidence type="ECO:0000256" key="10">
    <source>
        <dbReference type="ARBA" id="ARBA00023170"/>
    </source>
</evidence>
<keyword evidence="6" id="KW-0378">Hydrolase</keyword>
<comment type="subcellular location">
    <subcellularLocation>
        <location evidence="1">Membrane</location>
        <topology evidence="1">Single-pass type I membrane protein</topology>
    </subcellularLocation>
</comment>
<keyword evidence="5" id="KW-0677">Repeat</keyword>
<accession>A0A8C5MUY6</accession>
<dbReference type="FunFam" id="3.40.50.10140:FF:000002">
    <property type="entry name" value="Interleukin 1 receptor accessory protein"/>
    <property type="match status" value="1"/>
</dbReference>
<evidence type="ECO:0000256" key="13">
    <source>
        <dbReference type="SAM" id="Phobius"/>
    </source>
</evidence>
<comment type="similarity">
    <text evidence="2">Belongs to the interleukin-1 receptor family.</text>
</comment>
<evidence type="ECO:0000256" key="1">
    <source>
        <dbReference type="ARBA" id="ARBA00004479"/>
    </source>
</evidence>
<keyword evidence="3 13" id="KW-0812">Transmembrane</keyword>
<reference evidence="16" key="1">
    <citation type="submission" date="2025-08" db="UniProtKB">
        <authorList>
            <consortium name="Ensembl"/>
        </authorList>
    </citation>
    <scope>IDENTIFICATION</scope>
</reference>
<dbReference type="PRINTS" id="PR01537">
    <property type="entry name" value="INTRLKN1R1F"/>
</dbReference>
<dbReference type="GeneTree" id="ENSGT01090000259985"/>
<evidence type="ECO:0000256" key="5">
    <source>
        <dbReference type="ARBA" id="ARBA00022737"/>
    </source>
</evidence>
<dbReference type="Proteomes" id="UP000694569">
    <property type="component" value="Unplaced"/>
</dbReference>
<dbReference type="Ensembl" id="ENSLLET00000019339.1">
    <property type="protein sequence ID" value="ENSLLEP00000018604.1"/>
    <property type="gene ID" value="ENSLLEG00000011832.1"/>
</dbReference>
<feature type="domain" description="TIR" evidence="15">
    <location>
        <begin position="178"/>
        <end position="323"/>
    </location>
</feature>
<keyword evidence="11" id="KW-0325">Glycoprotein</keyword>
<keyword evidence="17" id="KW-1185">Reference proteome</keyword>
<dbReference type="SUPFAM" id="SSF52200">
    <property type="entry name" value="Toll/Interleukin receptor TIR domain"/>
    <property type="match status" value="1"/>
</dbReference>
<evidence type="ECO:0000256" key="8">
    <source>
        <dbReference type="ARBA" id="ARBA00023136"/>
    </source>
</evidence>
<dbReference type="Gene3D" id="2.60.40.10">
    <property type="entry name" value="Immunoglobulins"/>
    <property type="match status" value="1"/>
</dbReference>
<keyword evidence="10" id="KW-0675">Receptor</keyword>
<evidence type="ECO:0000313" key="16">
    <source>
        <dbReference type="Ensembl" id="ENSLLEP00000018604.1"/>
    </source>
</evidence>
<dbReference type="InterPro" id="IPR035897">
    <property type="entry name" value="Toll_tir_struct_dom_sf"/>
</dbReference>
<evidence type="ECO:0000256" key="2">
    <source>
        <dbReference type="ARBA" id="ARBA00009752"/>
    </source>
</evidence>
<keyword evidence="12" id="KW-0393">Immunoglobulin domain</keyword>
<dbReference type="Pfam" id="PF01582">
    <property type="entry name" value="TIR"/>
    <property type="match status" value="1"/>
</dbReference>
<feature type="transmembrane region" description="Helical" evidence="13">
    <location>
        <begin position="131"/>
        <end position="156"/>
    </location>
</feature>
<feature type="signal peptide" evidence="14">
    <location>
        <begin position="1"/>
        <end position="19"/>
    </location>
</feature>
<evidence type="ECO:0000256" key="3">
    <source>
        <dbReference type="ARBA" id="ARBA00022692"/>
    </source>
</evidence>
<reference evidence="16" key="2">
    <citation type="submission" date="2025-09" db="UniProtKB">
        <authorList>
            <consortium name="Ensembl"/>
        </authorList>
    </citation>
    <scope>IDENTIFICATION</scope>
</reference>
<evidence type="ECO:0000259" key="15">
    <source>
        <dbReference type="PROSITE" id="PS50104"/>
    </source>
</evidence>
<evidence type="ECO:0000313" key="17">
    <source>
        <dbReference type="Proteomes" id="UP000694569"/>
    </source>
</evidence>
<dbReference type="GO" id="GO:0007165">
    <property type="term" value="P:signal transduction"/>
    <property type="evidence" value="ECO:0007669"/>
    <property type="project" value="InterPro"/>
</dbReference>
<dbReference type="Gene3D" id="3.40.50.10140">
    <property type="entry name" value="Toll/interleukin-1 receptor homology (TIR) domain"/>
    <property type="match status" value="1"/>
</dbReference>
<dbReference type="GO" id="GO:0016787">
    <property type="term" value="F:hydrolase activity"/>
    <property type="evidence" value="ECO:0007669"/>
    <property type="project" value="UniProtKB-KW"/>
</dbReference>
<protein>
    <recommendedName>
        <fullName evidence="15">TIR domain-containing protein</fullName>
    </recommendedName>
</protein>
<keyword evidence="8 13" id="KW-0472">Membrane</keyword>
<evidence type="ECO:0000256" key="14">
    <source>
        <dbReference type="SAM" id="SignalP"/>
    </source>
</evidence>
<dbReference type="OrthoDB" id="9940746at2759"/>
<evidence type="ECO:0000256" key="12">
    <source>
        <dbReference type="ARBA" id="ARBA00023319"/>
    </source>
</evidence>
<dbReference type="SMART" id="SM00255">
    <property type="entry name" value="TIR"/>
    <property type="match status" value="1"/>
</dbReference>
<dbReference type="InterPro" id="IPR013783">
    <property type="entry name" value="Ig-like_fold"/>
</dbReference>
<sequence>MVYLTLVVLFSIAKLTTMAKNDLVGKNRTLECVAFIGHRKNFIEMYWIQLRHEIIFVNSCNEIIYTSCETTIEEWNTSSGLFSEIKLHLINTREDDVNYQYICKMDTHFGSDINTYSLKIKEKNPDISHKVFMTSMVVSITCSICIMLLVVSCVLLRIEIVLLYRSITGKDETIMDGKEYDAYVSYAKHSFTEEERKFALQTLPDILENYFGYRLCIFERDIVPGGSTVDEITSYIENCRRLIILLSKSYISDKAMYELENGFHKAMVERKIKVILIEFTPLKELKLMPESVQLLKASSRVKWRRDQSFAAKSRFWKKIQYLMPAKPFKHNRSQDDWCSTMKFERELSVKSQNGEIHTITLSPL</sequence>
<dbReference type="AlphaFoldDB" id="A0A8C5MUY6"/>
<evidence type="ECO:0000256" key="7">
    <source>
        <dbReference type="ARBA" id="ARBA00022989"/>
    </source>
</evidence>
<dbReference type="InterPro" id="IPR000157">
    <property type="entry name" value="TIR_dom"/>
</dbReference>
<feature type="chain" id="PRO_5034783938" description="TIR domain-containing protein" evidence="14">
    <location>
        <begin position="20"/>
        <end position="364"/>
    </location>
</feature>
<keyword evidence="4 14" id="KW-0732">Signal</keyword>